<protein>
    <submittedName>
        <fullName evidence="3">Nif11-like leader peptide family natural product</fullName>
    </submittedName>
</protein>
<evidence type="ECO:0000259" key="2">
    <source>
        <dbReference type="Pfam" id="PF07862"/>
    </source>
</evidence>
<name>A0A9X3SJ30_9ACTN</name>
<evidence type="ECO:0000313" key="3">
    <source>
        <dbReference type="EMBL" id="MDA0566909.1"/>
    </source>
</evidence>
<sequence>MSIESCTQFLRTVYSSRELTAQLRAMTAAREMVALGRRHGFDFQLTDLAAASSAFVPPEGEAPGPPPAPEPAAADPGRTSFYHHEYSLTDLPGFEPVLSEIPRLAIKPPTVDLDAFARRHRSDDLRTTDLAPGSPEYRAWEAGVQRAAEAEGRPGPPDSNEREFHVINLDEHVDHPGYLDYLAAKGRTIAALEDLFGCEIRFSGSMWYPPNSYRLWHTNESQPGWRMYIIEVDPPFASAETSFFRYMHPDTGELVTLTERPKIVRFFKVEQDPDRLFWHCIVNPTASDRWSFGFVVPDGWQRRLGLDG</sequence>
<dbReference type="EMBL" id="JAJAQC010000043">
    <property type="protein sequence ID" value="MDA0566909.1"/>
    <property type="molecule type" value="Genomic_DNA"/>
</dbReference>
<dbReference type="AlphaFoldDB" id="A0A9X3SJ30"/>
<evidence type="ECO:0000256" key="1">
    <source>
        <dbReference type="SAM" id="MobiDB-lite"/>
    </source>
</evidence>
<dbReference type="RefSeq" id="WP_270074161.1">
    <property type="nucleotide sequence ID" value="NZ_JAJAQC010000043.1"/>
</dbReference>
<evidence type="ECO:0000313" key="4">
    <source>
        <dbReference type="Proteomes" id="UP001140076"/>
    </source>
</evidence>
<comment type="caution">
    <text evidence="3">The sequence shown here is derived from an EMBL/GenBank/DDBJ whole genome shotgun (WGS) entry which is preliminary data.</text>
</comment>
<dbReference type="Pfam" id="PF07862">
    <property type="entry name" value="Nif11"/>
    <property type="match status" value="1"/>
</dbReference>
<reference evidence="3" key="1">
    <citation type="submission" date="2021-10" db="EMBL/GenBank/DDBJ databases">
        <title>Streptomonospora sp. nov., isolated from mangrove soil.</title>
        <authorList>
            <person name="Chen X."/>
            <person name="Ge X."/>
            <person name="Liu W."/>
        </authorList>
    </citation>
    <scope>NUCLEOTIDE SEQUENCE</scope>
    <source>
        <strain evidence="3">S1-112</strain>
    </source>
</reference>
<keyword evidence="4" id="KW-1185">Reference proteome</keyword>
<dbReference type="Proteomes" id="UP001140076">
    <property type="component" value="Unassembled WGS sequence"/>
</dbReference>
<dbReference type="InterPro" id="IPR012903">
    <property type="entry name" value="Nif11"/>
</dbReference>
<organism evidence="3 4">
    <name type="scientific">Streptomonospora mangrovi</name>
    <dbReference type="NCBI Taxonomy" id="2883123"/>
    <lineage>
        <taxon>Bacteria</taxon>
        <taxon>Bacillati</taxon>
        <taxon>Actinomycetota</taxon>
        <taxon>Actinomycetes</taxon>
        <taxon>Streptosporangiales</taxon>
        <taxon>Nocardiopsidaceae</taxon>
        <taxon>Streptomonospora</taxon>
    </lineage>
</organism>
<proteinExistence type="predicted"/>
<feature type="domain" description="Nif11" evidence="2">
    <location>
        <begin position="1"/>
        <end position="47"/>
    </location>
</feature>
<accession>A0A9X3SJ30</accession>
<gene>
    <name evidence="3" type="ORF">LG943_21710</name>
</gene>
<feature type="region of interest" description="Disordered" evidence="1">
    <location>
        <begin position="55"/>
        <end position="78"/>
    </location>
</feature>